<reference evidence="1 2" key="1">
    <citation type="submission" date="2018-05" db="EMBL/GenBank/DDBJ databases">
        <title>Lactobacillus sanfranciscensis Ah4 draft denome sequence.</title>
        <authorList>
            <person name="Zhang G."/>
        </authorList>
    </citation>
    <scope>NUCLEOTIDE SEQUENCE [LARGE SCALE GENOMIC DNA]</scope>
    <source>
        <strain evidence="1 2">Ah4</strain>
    </source>
</reference>
<name>A0A5C4THG5_FRUSA</name>
<comment type="caution">
    <text evidence="1">The sequence shown here is derived from an EMBL/GenBank/DDBJ whole genome shotgun (WGS) entry which is preliminary data.</text>
</comment>
<dbReference type="Gene3D" id="1.10.3760.10">
    <property type="entry name" value="PgpA-like"/>
    <property type="match status" value="1"/>
</dbReference>
<dbReference type="AlphaFoldDB" id="A0A5C4THG5"/>
<accession>A0A5C4THG5</accession>
<sequence>MPSAYQYILQQLKNQKISLTEIAQLAINYQGLYSQVPEIETTEELLKKIIQQPQVEENLLVCFALENSTISEPLATIYQSENVTNSLLLQIAATFGTIGISNYFEIKLNHPKLIHLSNNPKITDLALSLAAALSGELAQMDS</sequence>
<organism evidence="1 2">
    <name type="scientific">Fructilactobacillus sanfranciscensis</name>
    <name type="common">Lactobacillus sanfranciscensis</name>
    <dbReference type="NCBI Taxonomy" id="1625"/>
    <lineage>
        <taxon>Bacteria</taxon>
        <taxon>Bacillati</taxon>
        <taxon>Bacillota</taxon>
        <taxon>Bacilli</taxon>
        <taxon>Lactobacillales</taxon>
        <taxon>Lactobacillaceae</taxon>
        <taxon>Fructilactobacillus</taxon>
    </lineage>
</organism>
<dbReference type="RefSeq" id="WP_139571223.1">
    <property type="nucleotide sequence ID" value="NZ_JARBEV010000029.1"/>
</dbReference>
<evidence type="ECO:0000313" key="2">
    <source>
        <dbReference type="Proteomes" id="UP000313312"/>
    </source>
</evidence>
<dbReference type="Proteomes" id="UP000313312">
    <property type="component" value="Unassembled WGS sequence"/>
</dbReference>
<dbReference type="EMBL" id="QFCR01000030">
    <property type="protein sequence ID" value="TNK89875.1"/>
    <property type="molecule type" value="Genomic_DNA"/>
</dbReference>
<gene>
    <name evidence="1" type="ORF">DID87_06535</name>
</gene>
<proteinExistence type="predicted"/>
<protein>
    <submittedName>
        <fullName evidence="1">Uncharacterized protein</fullName>
    </submittedName>
</protein>
<evidence type="ECO:0000313" key="1">
    <source>
        <dbReference type="EMBL" id="TNK89875.1"/>
    </source>
</evidence>